<protein>
    <submittedName>
        <fullName evidence="1">Putative glycosyl transferase</fullName>
    </submittedName>
</protein>
<dbReference type="KEGG" id="pau:PA14_23410"/>
<dbReference type="Proteomes" id="UP000000653">
    <property type="component" value="Chromosome"/>
</dbReference>
<evidence type="ECO:0000313" key="1">
    <source>
        <dbReference type="EMBL" id="ABJ12379.1"/>
    </source>
</evidence>
<evidence type="ECO:0000313" key="2">
    <source>
        <dbReference type="Proteomes" id="UP000000653"/>
    </source>
</evidence>
<sequence>MKICLVPVCYNAHDDAVRFLDSVNTAFSFCLGVELEVILSDNSTLSSVITFDARNYSYNFRYLQNSNIGYFPAFARALSTLTEPIDSYDFVMVCNVDLVVSKDFFIALSSVSPGKDVGLIAPGIFSDKDGRDLNPKIMRRPSLRKMKFMRMVCSSTALFRWYSMLVRARERTRACTQRKIAKKGGAIGGQPAMYGAHGSFIIFTQLYFKRGAHVLYPRFLFGEEVFVAEQLRLNNMLIQHVPDVRVSDKEHASTSKIKLKFICPEHRKSYEYLLSKFFDD</sequence>
<accession>A0A0H2ZDK6</accession>
<dbReference type="Gene3D" id="3.90.550.10">
    <property type="entry name" value="Spore Coat Polysaccharide Biosynthesis Protein SpsA, Chain A"/>
    <property type="match status" value="1"/>
</dbReference>
<dbReference type="GO" id="GO:0016740">
    <property type="term" value="F:transferase activity"/>
    <property type="evidence" value="ECO:0007669"/>
    <property type="project" value="UniProtKB-KW"/>
</dbReference>
<dbReference type="BioCyc" id="PAER208963:G1G74-1950-MONOMER"/>
<dbReference type="InterPro" id="IPR029044">
    <property type="entry name" value="Nucleotide-diphossugar_trans"/>
</dbReference>
<dbReference type="EMBL" id="CP000438">
    <property type="protein sequence ID" value="ABJ12379.1"/>
    <property type="molecule type" value="Genomic_DNA"/>
</dbReference>
<dbReference type="SUPFAM" id="SSF53448">
    <property type="entry name" value="Nucleotide-diphospho-sugar transferases"/>
    <property type="match status" value="1"/>
</dbReference>
<gene>
    <name evidence="1" type="primary">orfJ</name>
    <name evidence="1" type="ordered locus">PA14_23410</name>
</gene>
<reference evidence="1 2" key="1">
    <citation type="journal article" date="2006" name="Genome Biol.">
        <title>Genomic analysis reveals that Pseudomonas aeruginosa virulence is combinatorial.</title>
        <authorList>
            <person name="Lee D.G."/>
            <person name="Urbach J.M."/>
            <person name="Wu G."/>
            <person name="Liberati N.T."/>
            <person name="Feinbaum R.L."/>
            <person name="Miyata S."/>
            <person name="Diggins L.T."/>
            <person name="He J."/>
            <person name="Saucier M."/>
            <person name="Deziel E."/>
            <person name="Friedman L."/>
            <person name="Li L."/>
            <person name="Grills G."/>
            <person name="Montgomery K."/>
            <person name="Kucherlapati R."/>
            <person name="Rahme L.G."/>
            <person name="Ausubel F.M."/>
        </authorList>
    </citation>
    <scope>NUCLEOTIDE SEQUENCE [LARGE SCALE GENOMIC DNA]</scope>
    <source>
        <strain evidence="1 2">UCBPP-PA14</strain>
    </source>
</reference>
<keyword evidence="1" id="KW-0808">Transferase</keyword>
<organism evidence="1 2">
    <name type="scientific">Pseudomonas aeruginosa (strain UCBPP-PA14)</name>
    <dbReference type="NCBI Taxonomy" id="208963"/>
    <lineage>
        <taxon>Bacteria</taxon>
        <taxon>Pseudomonadati</taxon>
        <taxon>Pseudomonadota</taxon>
        <taxon>Gammaproteobacteria</taxon>
        <taxon>Pseudomonadales</taxon>
        <taxon>Pseudomonadaceae</taxon>
        <taxon>Pseudomonas</taxon>
    </lineage>
</organism>
<dbReference type="RefSeq" id="WP_003138476.1">
    <property type="nucleotide sequence ID" value="NC_008463.1"/>
</dbReference>
<dbReference type="AlphaFoldDB" id="A0A0H2ZDK6"/>
<dbReference type="HOGENOM" id="CLU_087630_0_0_6"/>
<proteinExistence type="predicted"/>
<name>A0A0H2ZDK6_PSEAB</name>